<evidence type="ECO:0000256" key="3">
    <source>
        <dbReference type="ARBA" id="ARBA00022801"/>
    </source>
</evidence>
<keyword evidence="3 5" id="KW-0378">Hydrolase</keyword>
<dbReference type="Proteomes" id="UP001556040">
    <property type="component" value="Unassembled WGS sequence"/>
</dbReference>
<protein>
    <submittedName>
        <fullName evidence="5">HAD-IA family hydrolase</fullName>
    </submittedName>
</protein>
<evidence type="ECO:0000256" key="2">
    <source>
        <dbReference type="ARBA" id="ARBA00022723"/>
    </source>
</evidence>
<keyword evidence="2" id="KW-0479">Metal-binding</keyword>
<evidence type="ECO:0000313" key="6">
    <source>
        <dbReference type="Proteomes" id="UP001556040"/>
    </source>
</evidence>
<dbReference type="InterPro" id="IPR051400">
    <property type="entry name" value="HAD-like_hydrolase"/>
</dbReference>
<comment type="caution">
    <text evidence="5">The sequence shown here is derived from an EMBL/GenBank/DDBJ whole genome shotgun (WGS) entry which is preliminary data.</text>
</comment>
<dbReference type="PANTHER" id="PTHR46470:SF2">
    <property type="entry name" value="GLYCERALDEHYDE 3-PHOSPHATE PHOSPHATASE"/>
    <property type="match status" value="1"/>
</dbReference>
<keyword evidence="4" id="KW-0460">Magnesium</keyword>
<gene>
    <name evidence="5" type="ORF">AB1471_04375</name>
</gene>
<dbReference type="GO" id="GO:0016787">
    <property type="term" value="F:hydrolase activity"/>
    <property type="evidence" value="ECO:0007669"/>
    <property type="project" value="UniProtKB-KW"/>
</dbReference>
<dbReference type="SFLD" id="SFLDG01129">
    <property type="entry name" value="C1.5:_HAD__Beta-PGM__Phosphata"/>
    <property type="match status" value="1"/>
</dbReference>
<dbReference type="InterPro" id="IPR006549">
    <property type="entry name" value="HAD-SF_hydro_IIIA"/>
</dbReference>
<proteinExistence type="predicted"/>
<dbReference type="EMBL" id="JBFMIA010000002">
    <property type="protein sequence ID" value="MEW9501038.1"/>
    <property type="molecule type" value="Genomic_DNA"/>
</dbReference>
<reference evidence="5 6" key="1">
    <citation type="journal article" date="1979" name="Int. J. Syst. Evol. Microbiol.">
        <title>Bacillus globisporus subsp. marinus subsp. nov.</title>
        <authorList>
            <person name="Liu H."/>
        </authorList>
    </citation>
    <scope>NUCLEOTIDE SEQUENCE [LARGE SCALE GENOMIC DNA]</scope>
    <source>
        <strain evidence="5 6">DSM 1297</strain>
    </source>
</reference>
<accession>A0ABV3Q2H8</accession>
<dbReference type="NCBIfam" id="TIGR01549">
    <property type="entry name" value="HAD-SF-IA-v1"/>
    <property type="match status" value="1"/>
</dbReference>
<dbReference type="Gene3D" id="3.40.50.1000">
    <property type="entry name" value="HAD superfamily/HAD-like"/>
    <property type="match status" value="1"/>
</dbReference>
<dbReference type="RefSeq" id="WP_367778377.1">
    <property type="nucleotide sequence ID" value="NZ_JBFMIA010000002.1"/>
</dbReference>
<dbReference type="Pfam" id="PF13419">
    <property type="entry name" value="HAD_2"/>
    <property type="match status" value="1"/>
</dbReference>
<dbReference type="NCBIfam" id="TIGR01509">
    <property type="entry name" value="HAD-SF-IA-v3"/>
    <property type="match status" value="1"/>
</dbReference>
<dbReference type="InterPro" id="IPR023214">
    <property type="entry name" value="HAD_sf"/>
</dbReference>
<comment type="cofactor">
    <cofactor evidence="1">
        <name>Mg(2+)</name>
        <dbReference type="ChEBI" id="CHEBI:18420"/>
    </cofactor>
</comment>
<dbReference type="InterPro" id="IPR006439">
    <property type="entry name" value="HAD-SF_hydro_IA"/>
</dbReference>
<evidence type="ECO:0000256" key="1">
    <source>
        <dbReference type="ARBA" id="ARBA00001946"/>
    </source>
</evidence>
<sequence length="225" mass="26006">MIKAIVFDLDGTLLDREASIDLFLERQYDRLKPWLKNIPKNTFIKRFNELEERGYVWKEHVYKKLIEEFNISGCSSELLVQDYTDHFQESCIPYPGLHTMLQTLREKGYKLGMITNGLELVQTRSIQGLGIEPFFDEILISVKEGCAKPDPEIFNRALNRLDITSTEAIFVGDHAEKDISAAQHVGMKAVWKKHTYSQNVQADAEIDELSELIEIVQLWDRSAVR</sequence>
<dbReference type="InterPro" id="IPR036412">
    <property type="entry name" value="HAD-like_sf"/>
</dbReference>
<keyword evidence="6" id="KW-1185">Reference proteome</keyword>
<dbReference type="NCBIfam" id="TIGR01662">
    <property type="entry name" value="HAD-SF-IIIA"/>
    <property type="match status" value="1"/>
</dbReference>
<dbReference type="SFLD" id="SFLDS00003">
    <property type="entry name" value="Haloacid_Dehalogenase"/>
    <property type="match status" value="1"/>
</dbReference>
<dbReference type="PANTHER" id="PTHR46470">
    <property type="entry name" value="N-ACYLNEURAMINATE-9-PHOSPHATASE"/>
    <property type="match status" value="1"/>
</dbReference>
<name>A0ABV3Q2H8_9BACL</name>
<dbReference type="PRINTS" id="PR00413">
    <property type="entry name" value="HADHALOGNASE"/>
</dbReference>
<dbReference type="Gene3D" id="1.10.150.520">
    <property type="match status" value="1"/>
</dbReference>
<evidence type="ECO:0000313" key="5">
    <source>
        <dbReference type="EMBL" id="MEW9501038.1"/>
    </source>
</evidence>
<dbReference type="InterPro" id="IPR041492">
    <property type="entry name" value="HAD_2"/>
</dbReference>
<dbReference type="SUPFAM" id="SSF56784">
    <property type="entry name" value="HAD-like"/>
    <property type="match status" value="1"/>
</dbReference>
<organism evidence="5 6">
    <name type="scientific">Jeotgalibacillus marinus</name>
    <dbReference type="NCBI Taxonomy" id="86667"/>
    <lineage>
        <taxon>Bacteria</taxon>
        <taxon>Bacillati</taxon>
        <taxon>Bacillota</taxon>
        <taxon>Bacilli</taxon>
        <taxon>Bacillales</taxon>
        <taxon>Caryophanaceae</taxon>
        <taxon>Jeotgalibacillus</taxon>
    </lineage>
</organism>
<evidence type="ECO:0000256" key="4">
    <source>
        <dbReference type="ARBA" id="ARBA00022842"/>
    </source>
</evidence>